<feature type="compositionally biased region" description="Acidic residues" evidence="6">
    <location>
        <begin position="313"/>
        <end position="328"/>
    </location>
</feature>
<evidence type="ECO:0000313" key="9">
    <source>
        <dbReference type="Proteomes" id="UP000325008"/>
    </source>
</evidence>
<feature type="compositionally biased region" description="Basic and acidic residues" evidence="6">
    <location>
        <begin position="92"/>
        <end position="103"/>
    </location>
</feature>
<feature type="compositionally biased region" description="Low complexity" evidence="6">
    <location>
        <begin position="293"/>
        <end position="312"/>
    </location>
</feature>
<feature type="compositionally biased region" description="Low complexity" evidence="6">
    <location>
        <begin position="962"/>
        <end position="978"/>
    </location>
</feature>
<dbReference type="InterPro" id="IPR029058">
    <property type="entry name" value="AB_hydrolase_fold"/>
</dbReference>
<feature type="compositionally biased region" description="Polar residues" evidence="6">
    <location>
        <begin position="950"/>
        <end position="961"/>
    </location>
</feature>
<feature type="compositionally biased region" description="Acidic residues" evidence="6">
    <location>
        <begin position="46"/>
        <end position="56"/>
    </location>
</feature>
<feature type="compositionally biased region" description="Low complexity" evidence="6">
    <location>
        <begin position="346"/>
        <end position="355"/>
    </location>
</feature>
<evidence type="ECO:0000256" key="7">
    <source>
        <dbReference type="SAM" id="Phobius"/>
    </source>
</evidence>
<dbReference type="SUPFAM" id="SSF53474">
    <property type="entry name" value="alpha/beta-Hydrolases"/>
    <property type="match status" value="1"/>
</dbReference>
<feature type="region of interest" description="Disordered" evidence="6">
    <location>
        <begin position="1"/>
        <end position="115"/>
    </location>
</feature>
<gene>
    <name evidence="8" type="ORF">PSANT_07098</name>
</gene>
<proteinExistence type="inferred from homology"/>
<feature type="compositionally biased region" description="Basic and acidic residues" evidence="6">
    <location>
        <begin position="335"/>
        <end position="345"/>
    </location>
</feature>
<dbReference type="PANTHER" id="PTHR17920">
    <property type="entry name" value="TRANSMEMBRANE AND COILED-COIL DOMAIN-CONTAINING PROTEIN 4 TMCO4"/>
    <property type="match status" value="1"/>
</dbReference>
<sequence length="1477" mass="157870">MSSSHKSAVMAADDDDEWQSMPVESAEDKRASIPIQAYSNPYDLPYGDEEEDDSDPDDPRRFRSLPSRSSARNQPNRTASAQLHKRSNAKGYDWRSKPASKDNADDDDDSDGEKGYTQLRLDEDEEAEQLHAATEYLFQDGSRHDPYGDNTSATPLNQMKTTKQLLSEGQKIAYVGLCSLIASEMVRQLRRVPGKNLDAAKQSIEAWKVKVVARLYQHMDIESSEQRMIESLAEHGVLATDLAPSLITTQTIDNPDFDPEALRELQEEQELEAQQQRQAEQQKAPSQSTSADQSPKPQTTSSPPAEPSATPSDQDDLDEAFDGADDGDIGSALQEKPRPKTEAVKGDGSQSDQSGPSKARTRRNAAQDDDEVDIGMQQDAPADAEEGADIASTNEASSASAISRPTSMVSTTTVVADPNTASQLANAVDATEATVAPTDAEVGPGSVTTTLGLTKEPQAVQPPPGALNGVTTSISSADATITLDLRWTVLCDLFLVLTADSVYDARSRVLLERVASELGLTWMDVTQFEKRITDALEIEEGVESLSDPSAVTQRMLMARKKRMVMMGLATVGGGLVIGLSAGLLAPVIGAGMGAALGAVGISGTSGFLGGVGGAALITSTGTVGGMSLAGRGMSRRTRSVKTFEFKPIHNNKRVNAIITVPGFMSGPLDDVRLPFSVIDSVMGDLFSVFWEPDMMQEMGNALGLLWNETIVQGVQQALALTVAGASAMFTALAWPLWLTKLGYLIDNPWSNALDRAQAAGLILADTLSKRQLGVRPITLVGYSLGARVIFYALVELSRMKAYGIVQNVYIMGAPVTAKDETWKEARSIVSGRFVSAFSRTDWILGYLHRAASGGLRSIAGLHPVERVQDIENVDVTHVVPGHLGYRPLMPLVLSELGFRTTADYFDEPEDLNAIPERQVVQEAAAEKVELKTVTTKTGGFGRIFRRKDSSQAGSQSATPVRSQSAAGSATGATATAGHAEYDEYDDDDDDLPPRMESTPPAAEAANAVTEAKQTQEQIVKQSIARVEAVRSSHNEAERAVTPEADRPSSLSAHFDTEAILRELRESGIEVKELESSLPPLPLANATQASKGSGLAERADAGASASGTACLLASSPVQAESAGPDVTGKYGLSCSAAQDLETRFKSGGDASAFSGRTSAVGEDGWGRGEEWGLARPDTSYDMSMGTKSATHSLPTSSSMGFGEALTPGERSLDALTPPSAAVGRGFDFSSALGKASGAARQICRPRRRRRASAPRDVRAVDAIGHMSVACCMNLLRRIRKAQPRVSEGGCDAAAPRRTLVFAANQPRVGKNSPMSVATKLRLFESQDDPVTCERSRQQRSGVGPVEGGRERLGEIRARVQTDDSGKHGDVARSSATDRLGSVGLARTLTAARRQLIEPLAIETLATVQVQAECPNTEISFRTITEMMDLTHAAVDDGCPKRTVILKASIGNLAAQQHRCDRTGRLLAYAVFLEVFLTL</sequence>
<comment type="similarity">
    <text evidence="2">Belongs to the TMCO4 family.</text>
</comment>
<dbReference type="GO" id="GO:0016020">
    <property type="term" value="C:membrane"/>
    <property type="evidence" value="ECO:0007669"/>
    <property type="project" value="UniProtKB-SubCell"/>
</dbReference>
<evidence type="ECO:0008006" key="10">
    <source>
        <dbReference type="Google" id="ProtNLM"/>
    </source>
</evidence>
<evidence type="ECO:0000313" key="8">
    <source>
        <dbReference type="EMBL" id="SPO49405.1"/>
    </source>
</evidence>
<evidence type="ECO:0000256" key="3">
    <source>
        <dbReference type="ARBA" id="ARBA00022692"/>
    </source>
</evidence>
<feature type="region of interest" description="Disordered" evidence="6">
    <location>
        <begin position="1326"/>
        <end position="1348"/>
    </location>
</feature>
<keyword evidence="5 7" id="KW-0472">Membrane</keyword>
<dbReference type="Proteomes" id="UP000325008">
    <property type="component" value="Unassembled WGS sequence"/>
</dbReference>
<dbReference type="EMBL" id="OOIQ01000038">
    <property type="protein sequence ID" value="SPO49405.1"/>
    <property type="molecule type" value="Genomic_DNA"/>
</dbReference>
<feature type="transmembrane region" description="Helical" evidence="7">
    <location>
        <begin position="563"/>
        <end position="587"/>
    </location>
</feature>
<keyword evidence="9" id="KW-1185">Reference proteome</keyword>
<keyword evidence="4 7" id="KW-1133">Transmembrane helix</keyword>
<evidence type="ECO:0000256" key="5">
    <source>
        <dbReference type="ARBA" id="ARBA00023136"/>
    </source>
</evidence>
<keyword evidence="3 7" id="KW-0812">Transmembrane</keyword>
<feature type="compositionally biased region" description="Polar residues" evidence="6">
    <location>
        <begin position="391"/>
        <end position="407"/>
    </location>
</feature>
<evidence type="ECO:0000256" key="1">
    <source>
        <dbReference type="ARBA" id="ARBA00004141"/>
    </source>
</evidence>
<dbReference type="Pfam" id="PF05277">
    <property type="entry name" value="DUF726"/>
    <property type="match status" value="1"/>
</dbReference>
<feature type="compositionally biased region" description="Low complexity" evidence="6">
    <location>
        <begin position="272"/>
        <end position="282"/>
    </location>
</feature>
<dbReference type="OrthoDB" id="277931at2759"/>
<organism evidence="8 9">
    <name type="scientific">Pseudozyma antarctica</name>
    <name type="common">Yeast</name>
    <name type="synonym">Candida antarctica</name>
    <dbReference type="NCBI Taxonomy" id="84753"/>
    <lineage>
        <taxon>Eukaryota</taxon>
        <taxon>Fungi</taxon>
        <taxon>Dikarya</taxon>
        <taxon>Basidiomycota</taxon>
        <taxon>Ustilaginomycotina</taxon>
        <taxon>Ustilaginomycetes</taxon>
        <taxon>Ustilaginales</taxon>
        <taxon>Ustilaginaceae</taxon>
        <taxon>Moesziomyces</taxon>
    </lineage>
</organism>
<feature type="region of interest" description="Disordered" evidence="6">
    <location>
        <begin position="268"/>
        <end position="407"/>
    </location>
</feature>
<feature type="region of interest" description="Disordered" evidence="6">
    <location>
        <begin position="1030"/>
        <end position="1049"/>
    </location>
</feature>
<feature type="transmembrane region" description="Helical" evidence="7">
    <location>
        <begin position="607"/>
        <end position="629"/>
    </location>
</feature>
<dbReference type="SUPFAM" id="SSF158682">
    <property type="entry name" value="TerB-like"/>
    <property type="match status" value="1"/>
</dbReference>
<name>A0A5C3FZV1_PSEA2</name>
<feature type="region of interest" description="Disordered" evidence="6">
    <location>
        <begin position="941"/>
        <end position="1011"/>
    </location>
</feature>
<accession>A0A5C3FZV1</accession>
<feature type="compositionally biased region" description="Polar residues" evidence="6">
    <location>
        <begin position="283"/>
        <end position="292"/>
    </location>
</feature>
<dbReference type="InterPro" id="IPR007941">
    <property type="entry name" value="DUF726"/>
</dbReference>
<feature type="compositionally biased region" description="Basic and acidic residues" evidence="6">
    <location>
        <begin position="1030"/>
        <end position="1046"/>
    </location>
</feature>
<reference evidence="8" key="1">
    <citation type="submission" date="2018-03" db="EMBL/GenBank/DDBJ databases">
        <authorList>
            <person name="Guldener U."/>
        </authorList>
    </citation>
    <scope>NUCLEOTIDE SEQUENCE [LARGE SCALE GENOMIC DNA]</scope>
    <source>
        <strain evidence="8">ATCC34888</strain>
    </source>
</reference>
<evidence type="ECO:0000256" key="6">
    <source>
        <dbReference type="SAM" id="MobiDB-lite"/>
    </source>
</evidence>
<protein>
    <recommendedName>
        <fullName evidence="10">DUF726-domain-containing protein</fullName>
    </recommendedName>
</protein>
<feature type="transmembrane region" description="Helical" evidence="7">
    <location>
        <begin position="717"/>
        <end position="737"/>
    </location>
</feature>
<evidence type="ECO:0000256" key="2">
    <source>
        <dbReference type="ARBA" id="ARBA00009824"/>
    </source>
</evidence>
<evidence type="ECO:0000256" key="4">
    <source>
        <dbReference type="ARBA" id="ARBA00022989"/>
    </source>
</evidence>
<dbReference type="PANTHER" id="PTHR17920:SF3">
    <property type="entry name" value="TRANSMEMBRANE AND COILED-COIL DOMAIN-CONTAINING PROTEIN 4"/>
    <property type="match status" value="1"/>
</dbReference>
<comment type="subcellular location">
    <subcellularLocation>
        <location evidence="1">Membrane</location>
        <topology evidence="1">Multi-pass membrane protein</topology>
    </subcellularLocation>
</comment>
<dbReference type="InterPro" id="IPR029024">
    <property type="entry name" value="TerB-like"/>
</dbReference>
<comment type="caution">
    <text evidence="8">The sequence shown here is derived from an EMBL/GenBank/DDBJ whole genome shotgun (WGS) entry which is preliminary data.</text>
</comment>
<feature type="compositionally biased region" description="Low complexity" evidence="6">
    <location>
        <begin position="998"/>
        <end position="1011"/>
    </location>
</feature>